<keyword evidence="2" id="KW-0732">Signal</keyword>
<protein>
    <recommendedName>
        <fullName evidence="5">YHYH domain-containing protein</fullName>
    </recommendedName>
</protein>
<evidence type="ECO:0000256" key="1">
    <source>
        <dbReference type="SAM" id="MobiDB-lite"/>
    </source>
</evidence>
<dbReference type="AlphaFoldDB" id="A0A8J3I7K7"/>
<feature type="chain" id="PRO_5035150479" description="YHYH domain-containing protein" evidence="2">
    <location>
        <begin position="24"/>
        <end position="345"/>
    </location>
</feature>
<evidence type="ECO:0008006" key="5">
    <source>
        <dbReference type="Google" id="ProtNLM"/>
    </source>
</evidence>
<sequence length="345" mass="37418">MSPLIVVTFFGILLSAGTLQAHAASKKLTYYGADLGLMERATGISTTTGMPTQGGAWPQYTGNYCFSAVIQAITNYTDLTKGLPMRYPNQSDQGPASGNPDDAQPGQILYDLDHTLTPPDGPLVPQGSGASRRPFTLANIAYDFGGDPRSQSIGINYEKPGNLNYHEHIYHTSAQEATLGLAKTVARYRMPVDVLVNHAEHSVLVAGVWATGNPLTDPNAQISSLAVFNPWDMSWGEYLSTTNYAQVSYDDWVNATTLPTPGMKSPRGLTCPIPPMVFSILIHRLVSIRPALGRRIPMPLTGLATMSSFSLMVILRAPTTVLMKMTDLWSSHKSQTKTQRLMGSL</sequence>
<dbReference type="EMBL" id="BNJF01000010">
    <property type="protein sequence ID" value="GHO51014.1"/>
    <property type="molecule type" value="Genomic_DNA"/>
</dbReference>
<feature type="region of interest" description="Disordered" evidence="1">
    <location>
        <begin position="84"/>
        <end position="131"/>
    </location>
</feature>
<accession>A0A8J3I7K7</accession>
<evidence type="ECO:0000313" key="4">
    <source>
        <dbReference type="Proteomes" id="UP000612362"/>
    </source>
</evidence>
<evidence type="ECO:0000313" key="3">
    <source>
        <dbReference type="EMBL" id="GHO51014.1"/>
    </source>
</evidence>
<comment type="caution">
    <text evidence="3">The sequence shown here is derived from an EMBL/GenBank/DDBJ whole genome shotgun (WGS) entry which is preliminary data.</text>
</comment>
<dbReference type="Proteomes" id="UP000612362">
    <property type="component" value="Unassembled WGS sequence"/>
</dbReference>
<gene>
    <name evidence="3" type="ORF">KSX_91770</name>
</gene>
<feature type="signal peptide" evidence="2">
    <location>
        <begin position="1"/>
        <end position="23"/>
    </location>
</feature>
<organism evidence="3 4">
    <name type="scientific">Ktedonospora formicarum</name>
    <dbReference type="NCBI Taxonomy" id="2778364"/>
    <lineage>
        <taxon>Bacteria</taxon>
        <taxon>Bacillati</taxon>
        <taxon>Chloroflexota</taxon>
        <taxon>Ktedonobacteria</taxon>
        <taxon>Ktedonobacterales</taxon>
        <taxon>Ktedonobacteraceae</taxon>
        <taxon>Ktedonospora</taxon>
    </lineage>
</organism>
<name>A0A8J3I7K7_9CHLR</name>
<keyword evidence="4" id="KW-1185">Reference proteome</keyword>
<proteinExistence type="predicted"/>
<reference evidence="3" key="1">
    <citation type="submission" date="2020-10" db="EMBL/GenBank/DDBJ databases">
        <title>Taxonomic study of unclassified bacteria belonging to the class Ktedonobacteria.</title>
        <authorList>
            <person name="Yabe S."/>
            <person name="Wang C.M."/>
            <person name="Zheng Y."/>
            <person name="Sakai Y."/>
            <person name="Cavaletti L."/>
            <person name="Monciardini P."/>
            <person name="Donadio S."/>
        </authorList>
    </citation>
    <scope>NUCLEOTIDE SEQUENCE</scope>
    <source>
        <strain evidence="3">SOSP1-1</strain>
    </source>
</reference>
<evidence type="ECO:0000256" key="2">
    <source>
        <dbReference type="SAM" id="SignalP"/>
    </source>
</evidence>